<evidence type="ECO:0000256" key="2">
    <source>
        <dbReference type="ARBA" id="ARBA00022670"/>
    </source>
</evidence>
<dbReference type="PANTHER" id="PTHR12917">
    <property type="entry name" value="ASPARTYL PROTEASE DDI-RELATED"/>
    <property type="match status" value="1"/>
</dbReference>
<dbReference type="Gene3D" id="2.40.70.10">
    <property type="entry name" value="Acid Proteases"/>
    <property type="match status" value="2"/>
</dbReference>
<dbReference type="SUPFAM" id="SSF50630">
    <property type="entry name" value="Acid proteases"/>
    <property type="match status" value="2"/>
</dbReference>
<keyword evidence="2" id="KW-0645">Protease</keyword>
<proteinExistence type="inferred from homology"/>
<reference evidence="5" key="1">
    <citation type="submission" date="2015-09" db="EMBL/GenBank/DDBJ databases">
        <title>Scylla olivacea transcriptome.</title>
        <authorList>
            <person name="Ikhwanuddin M."/>
        </authorList>
    </citation>
    <scope>NUCLEOTIDE SEQUENCE</scope>
</reference>
<evidence type="ECO:0008006" key="6">
    <source>
        <dbReference type="Google" id="ProtNLM"/>
    </source>
</evidence>
<dbReference type="InterPro" id="IPR021109">
    <property type="entry name" value="Peptidase_aspartic_dom_sf"/>
</dbReference>
<evidence type="ECO:0000256" key="1">
    <source>
        <dbReference type="ARBA" id="ARBA00009136"/>
    </source>
</evidence>
<organism evidence="5">
    <name type="scientific">Scylla olivacea</name>
    <name type="common">Orange mud crab</name>
    <name type="synonym">Cancer olivacea</name>
    <dbReference type="NCBI Taxonomy" id="85551"/>
    <lineage>
        <taxon>Eukaryota</taxon>
        <taxon>Metazoa</taxon>
        <taxon>Ecdysozoa</taxon>
        <taxon>Arthropoda</taxon>
        <taxon>Crustacea</taxon>
        <taxon>Multicrustacea</taxon>
        <taxon>Malacostraca</taxon>
        <taxon>Eumalacostraca</taxon>
        <taxon>Eucarida</taxon>
        <taxon>Decapoda</taxon>
        <taxon>Pleocyemata</taxon>
        <taxon>Brachyura</taxon>
        <taxon>Eubrachyura</taxon>
        <taxon>Portunoidea</taxon>
        <taxon>Portunidae</taxon>
        <taxon>Portuninae</taxon>
        <taxon>Scylla</taxon>
    </lineage>
</organism>
<dbReference type="AlphaFoldDB" id="A0A0P4VZ63"/>
<dbReference type="CDD" id="cd00303">
    <property type="entry name" value="retropepsin_like"/>
    <property type="match status" value="1"/>
</dbReference>
<dbReference type="PANTHER" id="PTHR12917:SF1">
    <property type="entry name" value="AT13091P"/>
    <property type="match status" value="1"/>
</dbReference>
<dbReference type="EMBL" id="GDRN01085391">
    <property type="protein sequence ID" value="JAI61341.1"/>
    <property type="molecule type" value="Transcribed_RNA"/>
</dbReference>
<sequence>MLPVLLAPLPSSVSSSSLGENYEINKSKKQKQKIIKHMKNDTLPLVCRENKLLLEVRLANTKVAFLVDSGANVSVLPRDVVKEAGLLGSLEPFKACLSNPVAQYSPTIHGVLREPLHCSQGVVLRPMLVVMSPAIPILGLETLTFYRGVLTCCRARPSLQLRQLHPPTPLPFLNRATYVSCTIMGQEMSALLDTGSTCCFMSYRQAKELRLKIRRVKSVGAATITGTLPITGCTSGAHVTFLGMSATTSFHINDVEEKVVIGLNVLLDIKMCLHFDAKTISKGGRADH</sequence>
<keyword evidence="3" id="KW-0064">Aspartyl protease</keyword>
<keyword evidence="4" id="KW-0378">Hydrolase</keyword>
<dbReference type="GO" id="GO:0006508">
    <property type="term" value="P:proteolysis"/>
    <property type="evidence" value="ECO:0007669"/>
    <property type="project" value="UniProtKB-KW"/>
</dbReference>
<evidence type="ECO:0000256" key="4">
    <source>
        <dbReference type="ARBA" id="ARBA00022801"/>
    </source>
</evidence>
<dbReference type="GO" id="GO:0004190">
    <property type="term" value="F:aspartic-type endopeptidase activity"/>
    <property type="evidence" value="ECO:0007669"/>
    <property type="project" value="UniProtKB-KW"/>
</dbReference>
<dbReference type="Pfam" id="PF13975">
    <property type="entry name" value="gag-asp_proteas"/>
    <property type="match status" value="1"/>
</dbReference>
<protein>
    <recommendedName>
        <fullName evidence="6">Peptidase A2 domain-containing protein</fullName>
    </recommendedName>
</protein>
<name>A0A0P4VZ63_SCYOL</name>
<accession>A0A0P4VZ63</accession>
<evidence type="ECO:0000313" key="5">
    <source>
        <dbReference type="EMBL" id="JAI61341.1"/>
    </source>
</evidence>
<comment type="similarity">
    <text evidence="1">Belongs to the DDI1 family.</text>
</comment>
<dbReference type="PROSITE" id="PS00141">
    <property type="entry name" value="ASP_PROTEASE"/>
    <property type="match status" value="1"/>
</dbReference>
<evidence type="ECO:0000256" key="3">
    <source>
        <dbReference type="ARBA" id="ARBA00022750"/>
    </source>
</evidence>
<dbReference type="InterPro" id="IPR001969">
    <property type="entry name" value="Aspartic_peptidase_AS"/>
</dbReference>